<dbReference type="PANTHER" id="PTHR38011:SF2">
    <property type="entry name" value="BIFUNCTIONAL DEAMINASE-REDUCTASE DOMAIN PROTEIN"/>
    <property type="match status" value="1"/>
</dbReference>
<gene>
    <name evidence="2" type="ORF">KG104_16555</name>
</gene>
<dbReference type="SUPFAM" id="SSF53597">
    <property type="entry name" value="Dihydrofolate reductase-like"/>
    <property type="match status" value="1"/>
</dbReference>
<dbReference type="Proteomes" id="UP000680588">
    <property type="component" value="Chromosome"/>
</dbReference>
<dbReference type="EMBL" id="CP076456">
    <property type="protein sequence ID" value="QWQ36029.1"/>
    <property type="molecule type" value="Genomic_DNA"/>
</dbReference>
<dbReference type="GO" id="GO:0008703">
    <property type="term" value="F:5-amino-6-(5-phosphoribosylamino)uracil reductase activity"/>
    <property type="evidence" value="ECO:0007669"/>
    <property type="project" value="InterPro"/>
</dbReference>
<accession>A0A975S5Q5</accession>
<dbReference type="KEGG" id="asun:KG104_16555"/>
<protein>
    <submittedName>
        <fullName evidence="2">Dihydrofolate reductase family protein</fullName>
    </submittedName>
</protein>
<proteinExistence type="predicted"/>
<dbReference type="InterPro" id="IPR002734">
    <property type="entry name" value="RibDG_C"/>
</dbReference>
<sequence length="182" mass="20052">MRKVTAALFSSVDGVVENPGDWQFDHFDEDMGPLMESVLAGQDTVLLGRTTYQEWADYWPGNTGDGFGNFINPVEKFVASRTLTDEDLSWNNSHLMDDELEGFVRRLKQRDGGDIAVNGSISLVRQLLFAGLLDSLTLMVHPVVAGSGQRLFQSGDPLTRLKLLESRTTASGNAILTYGPRT</sequence>
<name>A0A975S5Q5_9MICC</name>
<evidence type="ECO:0000259" key="1">
    <source>
        <dbReference type="Pfam" id="PF01872"/>
    </source>
</evidence>
<feature type="domain" description="Bacterial bifunctional deaminase-reductase C-terminal" evidence="1">
    <location>
        <begin position="2"/>
        <end position="173"/>
    </location>
</feature>
<dbReference type="GO" id="GO:0009231">
    <property type="term" value="P:riboflavin biosynthetic process"/>
    <property type="evidence" value="ECO:0007669"/>
    <property type="project" value="InterPro"/>
</dbReference>
<dbReference type="AlphaFoldDB" id="A0A975S5Q5"/>
<dbReference type="Gene3D" id="3.40.430.10">
    <property type="entry name" value="Dihydrofolate Reductase, subunit A"/>
    <property type="match status" value="1"/>
</dbReference>
<organism evidence="2 3">
    <name type="scientific">Arthrobacter sunyaminii</name>
    <dbReference type="NCBI Taxonomy" id="2816859"/>
    <lineage>
        <taxon>Bacteria</taxon>
        <taxon>Bacillati</taxon>
        <taxon>Actinomycetota</taxon>
        <taxon>Actinomycetes</taxon>
        <taxon>Micrococcales</taxon>
        <taxon>Micrococcaceae</taxon>
        <taxon>Arthrobacter</taxon>
    </lineage>
</organism>
<evidence type="ECO:0000313" key="2">
    <source>
        <dbReference type="EMBL" id="QWQ36029.1"/>
    </source>
</evidence>
<dbReference type="InterPro" id="IPR024072">
    <property type="entry name" value="DHFR-like_dom_sf"/>
</dbReference>
<dbReference type="PANTHER" id="PTHR38011">
    <property type="entry name" value="DIHYDROFOLATE REDUCTASE FAMILY PROTEIN (AFU_ORTHOLOGUE AFUA_8G06820)"/>
    <property type="match status" value="1"/>
</dbReference>
<dbReference type="Pfam" id="PF01872">
    <property type="entry name" value="RibD_C"/>
    <property type="match status" value="1"/>
</dbReference>
<dbReference type="InterPro" id="IPR050765">
    <property type="entry name" value="Riboflavin_Biosynth_HTPR"/>
</dbReference>
<keyword evidence="3" id="KW-1185">Reference proteome</keyword>
<evidence type="ECO:0000313" key="3">
    <source>
        <dbReference type="Proteomes" id="UP000680588"/>
    </source>
</evidence>
<reference evidence="2" key="1">
    <citation type="submission" date="2021-06" db="EMBL/GenBank/DDBJ databases">
        <title>Novel species in genus Arthrobacter.</title>
        <authorList>
            <person name="Zhang G."/>
        </authorList>
    </citation>
    <scope>NUCLEOTIDE SEQUENCE</scope>
    <source>
        <strain evidence="2">Zg-ZUI122</strain>
    </source>
</reference>
<dbReference type="RefSeq" id="WP_207347671.1">
    <property type="nucleotide sequence ID" value="NZ_CP076456.1"/>
</dbReference>